<dbReference type="InterPro" id="IPR051049">
    <property type="entry name" value="Dienelactone_hydrolase-like"/>
</dbReference>
<evidence type="ECO:0000313" key="3">
    <source>
        <dbReference type="Proteomes" id="UP000563898"/>
    </source>
</evidence>
<name>A0A846WI78_9ACTN</name>
<protein>
    <submittedName>
        <fullName evidence="2">Dienelactone hydrolase family protein</fullName>
    </submittedName>
</protein>
<evidence type="ECO:0000259" key="1">
    <source>
        <dbReference type="Pfam" id="PF01738"/>
    </source>
</evidence>
<organism evidence="2 3">
    <name type="scientific">Gordonia polyisoprenivorans</name>
    <dbReference type="NCBI Taxonomy" id="84595"/>
    <lineage>
        <taxon>Bacteria</taxon>
        <taxon>Bacillati</taxon>
        <taxon>Actinomycetota</taxon>
        <taxon>Actinomycetes</taxon>
        <taxon>Mycobacteriales</taxon>
        <taxon>Gordoniaceae</taxon>
        <taxon>Gordonia</taxon>
    </lineage>
</organism>
<dbReference type="EMBL" id="JAAXPC010000002">
    <property type="protein sequence ID" value="NKY00789.1"/>
    <property type="molecule type" value="Genomic_DNA"/>
</dbReference>
<dbReference type="Pfam" id="PF01738">
    <property type="entry name" value="DLH"/>
    <property type="match status" value="1"/>
</dbReference>
<reference evidence="2 3" key="1">
    <citation type="submission" date="2020-04" db="EMBL/GenBank/DDBJ databases">
        <title>MicrobeNet Type strains.</title>
        <authorList>
            <person name="Nicholson A.C."/>
        </authorList>
    </citation>
    <scope>NUCLEOTIDE SEQUENCE [LARGE SCALE GENOMIC DNA]</scope>
    <source>
        <strain evidence="2 3">ATCC BAA-14</strain>
    </source>
</reference>
<feature type="domain" description="Dienelactone hydrolase" evidence="1">
    <location>
        <begin position="19"/>
        <end position="253"/>
    </location>
</feature>
<sequence>MTETTGEMITITAADGPAEAYMARPVSADADATWPGVLFLIDAIGLRPQIETMVDRIASWGYVVLAPNLFYRSGSAAETSPDGPLLDDDSRAAFFAGVRPRMQALTTDLARRDLAAYLDALHALPGVRPGSVGTTGYCMGGRLALLAAATRPDDVAAVGMFHTGGVVTDAADSPHLSLPDVRAEVLAVHADHDQSMPPEAIAQFEHALTSSGVIHHASVYPGAAHGYTMADTAPYNHDAAEYHYAELQKLFDRTLH</sequence>
<accession>A0A846WI78</accession>
<comment type="caution">
    <text evidence="2">The sequence shown here is derived from an EMBL/GenBank/DDBJ whole genome shotgun (WGS) entry which is preliminary data.</text>
</comment>
<dbReference type="AlphaFoldDB" id="A0A846WI78"/>
<dbReference type="PANTHER" id="PTHR46623:SF10">
    <property type="entry name" value="CARBOXYMETHYLENEBUTENOLIDASE HOMOLOG"/>
    <property type="match status" value="1"/>
</dbReference>
<dbReference type="RefSeq" id="WP_006369346.1">
    <property type="nucleotide sequence ID" value="NZ_CP073075.1"/>
</dbReference>
<proteinExistence type="predicted"/>
<evidence type="ECO:0000313" key="2">
    <source>
        <dbReference type="EMBL" id="NKY00789.1"/>
    </source>
</evidence>
<dbReference type="Proteomes" id="UP000563898">
    <property type="component" value="Unassembled WGS sequence"/>
</dbReference>
<dbReference type="SUPFAM" id="SSF53474">
    <property type="entry name" value="alpha/beta-Hydrolases"/>
    <property type="match status" value="1"/>
</dbReference>
<dbReference type="InterPro" id="IPR029058">
    <property type="entry name" value="AB_hydrolase_fold"/>
</dbReference>
<dbReference type="GO" id="GO:0016787">
    <property type="term" value="F:hydrolase activity"/>
    <property type="evidence" value="ECO:0007669"/>
    <property type="project" value="UniProtKB-KW"/>
</dbReference>
<dbReference type="PANTHER" id="PTHR46623">
    <property type="entry name" value="CARBOXYMETHYLENEBUTENOLIDASE-RELATED"/>
    <property type="match status" value="1"/>
</dbReference>
<dbReference type="InterPro" id="IPR002925">
    <property type="entry name" value="Dienelactn_hydro"/>
</dbReference>
<keyword evidence="2" id="KW-0378">Hydrolase</keyword>
<dbReference type="Gene3D" id="3.40.50.1820">
    <property type="entry name" value="alpha/beta hydrolase"/>
    <property type="match status" value="1"/>
</dbReference>
<gene>
    <name evidence="2" type="ORF">HGA05_04310</name>
</gene>